<dbReference type="STRING" id="593133.SAMN04488006_0069"/>
<protein>
    <submittedName>
        <fullName evidence="1">Uncharacterized protein</fullName>
    </submittedName>
</protein>
<evidence type="ECO:0000313" key="2">
    <source>
        <dbReference type="Proteomes" id="UP000199312"/>
    </source>
</evidence>
<proteinExistence type="predicted"/>
<keyword evidence="2" id="KW-1185">Reference proteome</keyword>
<dbReference type="AlphaFoldDB" id="A0A1I6SR28"/>
<evidence type="ECO:0000313" key="1">
    <source>
        <dbReference type="EMBL" id="SFS79421.1"/>
    </source>
</evidence>
<sequence length="271" mass="31630">MTNIPIYTIQFLDISFTNRETFLKFMHDSVIEFVNKHKTEFGNNGINVQYFHNTSKKPVPSLIHCLTINTIFTIRAYSQTRIDALKYWFVLFKEKHPELCENCIESTEKFQFKLHPTKTFVYTSDNWIPFNACVKTENNFYIDKNKKGVSVVPKDQLKSRLLGNLSQFLESLSINVKEAIQLEEDKYKLFKIEKYPTKHNTTIALTRNENGKIIAKDKISFKINILTNYELPSYFSIGQNVSYGNGVFIRNNTKTKHNETTKANIKPIKMV</sequence>
<dbReference type="Proteomes" id="UP000199312">
    <property type="component" value="Unassembled WGS sequence"/>
</dbReference>
<dbReference type="RefSeq" id="WP_090230277.1">
    <property type="nucleotide sequence ID" value="NZ_FOZP01000010.1"/>
</dbReference>
<reference evidence="2" key="1">
    <citation type="submission" date="2016-10" db="EMBL/GenBank/DDBJ databases">
        <authorList>
            <person name="Varghese N."/>
            <person name="Submissions S."/>
        </authorList>
    </citation>
    <scope>NUCLEOTIDE SEQUENCE [LARGE SCALE GENOMIC DNA]</scope>
    <source>
        <strain evidence="2">DSM 24450</strain>
    </source>
</reference>
<dbReference type="OrthoDB" id="9842639at2"/>
<gene>
    <name evidence="1" type="ORF">SAMN04488006_0069</name>
</gene>
<dbReference type="EMBL" id="FOZP01000010">
    <property type="protein sequence ID" value="SFS79421.1"/>
    <property type="molecule type" value="Genomic_DNA"/>
</dbReference>
<organism evidence="1 2">
    <name type="scientific">Lutibacter maritimus</name>
    <dbReference type="NCBI Taxonomy" id="593133"/>
    <lineage>
        <taxon>Bacteria</taxon>
        <taxon>Pseudomonadati</taxon>
        <taxon>Bacteroidota</taxon>
        <taxon>Flavobacteriia</taxon>
        <taxon>Flavobacteriales</taxon>
        <taxon>Flavobacteriaceae</taxon>
        <taxon>Lutibacter</taxon>
    </lineage>
</organism>
<name>A0A1I6SR28_9FLAO</name>
<accession>A0A1I6SR28</accession>